<evidence type="ECO:0000259" key="1">
    <source>
        <dbReference type="PROSITE" id="PS51677"/>
    </source>
</evidence>
<dbReference type="GO" id="GO:0004846">
    <property type="term" value="F:urate oxidase activity"/>
    <property type="evidence" value="ECO:0007669"/>
    <property type="project" value="UniProtKB-EC"/>
</dbReference>
<feature type="domain" description="NodB homology" evidence="1">
    <location>
        <begin position="74"/>
        <end position="308"/>
    </location>
</feature>
<dbReference type="EMBL" id="CADCUX010000737">
    <property type="protein sequence ID" value="CAA9442507.1"/>
    <property type="molecule type" value="Genomic_DNA"/>
</dbReference>
<dbReference type="GO" id="GO:0016810">
    <property type="term" value="F:hydrolase activity, acting on carbon-nitrogen (but not peptide) bonds"/>
    <property type="evidence" value="ECO:0007669"/>
    <property type="project" value="InterPro"/>
</dbReference>
<name>A0A6J4QFD1_9BURK</name>
<accession>A0A6J4QFD1</accession>
<dbReference type="EC" id="1.7.3.3" evidence="2"/>
<protein>
    <submittedName>
        <fullName evidence="2">Uricase (Urate oxidase)</fullName>
        <ecNumber evidence="2">1.7.3.3</ecNumber>
    </submittedName>
</protein>
<dbReference type="Pfam" id="PF01522">
    <property type="entry name" value="Polysacc_deac_1"/>
    <property type="match status" value="1"/>
</dbReference>
<gene>
    <name evidence="2" type="ORF">AVDCRST_MAG51-3401</name>
</gene>
<sequence length="325" mass="37000">MSTTYDSTASYPRDLAGYGRNPPHAQWPGKARIAVQFVLNYEEGGENAILHGDAGSEQFLSEMFNPASYPARHLSMEGIYEYGSRAGVWRILREFEKRRLPLTVFGVGMALQRHPEAVAAFVELGHEVANHGWRWIHYQDMDKAVEREHMRLAIGAIEQLTGQRHGAPGAIHGAGWYTGRDSPNTRKLVADDGGFEYDSDYYGDDLPFWMKVRRTDNSVVPHLVVPYTLDANDMRFSLPQGFSQAEDFFVYLRDSFDALYAEGDPAGLDRPKMMSIGMHCRLLGRPGRIVALQKFLDHIEQHQHVWVCRRIDLARHWKLIHPYAG</sequence>
<evidence type="ECO:0000313" key="2">
    <source>
        <dbReference type="EMBL" id="CAA9442507.1"/>
    </source>
</evidence>
<dbReference type="Gene3D" id="3.20.20.370">
    <property type="entry name" value="Glycoside hydrolase/deacetylase"/>
    <property type="match status" value="1"/>
</dbReference>
<reference evidence="2" key="1">
    <citation type="submission" date="2020-02" db="EMBL/GenBank/DDBJ databases">
        <authorList>
            <person name="Meier V. D."/>
        </authorList>
    </citation>
    <scope>NUCLEOTIDE SEQUENCE</scope>
    <source>
        <strain evidence="2">AVDCRST_MAG51</strain>
    </source>
</reference>
<dbReference type="InterPro" id="IPR017625">
    <property type="entry name" value="PuuE"/>
</dbReference>
<proteinExistence type="predicted"/>
<organism evidence="2">
    <name type="scientific">uncultured Ramlibacter sp</name>
    <dbReference type="NCBI Taxonomy" id="260755"/>
    <lineage>
        <taxon>Bacteria</taxon>
        <taxon>Pseudomonadati</taxon>
        <taxon>Pseudomonadota</taxon>
        <taxon>Betaproteobacteria</taxon>
        <taxon>Burkholderiales</taxon>
        <taxon>Comamonadaceae</taxon>
        <taxon>Ramlibacter</taxon>
        <taxon>environmental samples</taxon>
    </lineage>
</organism>
<dbReference type="SUPFAM" id="SSF88713">
    <property type="entry name" value="Glycoside hydrolase/deacetylase"/>
    <property type="match status" value="1"/>
</dbReference>
<dbReference type="InterPro" id="IPR002509">
    <property type="entry name" value="NODB_dom"/>
</dbReference>
<dbReference type="GO" id="GO:0005975">
    <property type="term" value="P:carbohydrate metabolic process"/>
    <property type="evidence" value="ECO:0007669"/>
    <property type="project" value="InterPro"/>
</dbReference>
<dbReference type="PANTHER" id="PTHR43123">
    <property type="entry name" value="POLYSACCHARIDE DEACETYLASE-RELATED"/>
    <property type="match status" value="1"/>
</dbReference>
<keyword evidence="2" id="KW-0560">Oxidoreductase</keyword>
<dbReference type="InterPro" id="IPR011330">
    <property type="entry name" value="Glyco_hydro/deAcase_b/a-brl"/>
</dbReference>
<dbReference type="PANTHER" id="PTHR43123:SF1">
    <property type="entry name" value="POLYSACCHARIDE DEACETYLASE-RELATED"/>
    <property type="match status" value="1"/>
</dbReference>
<dbReference type="CDD" id="cd10977">
    <property type="entry name" value="CE4_PuuE_SpCDA1"/>
    <property type="match status" value="1"/>
</dbReference>
<dbReference type="NCBIfam" id="TIGR03212">
    <property type="entry name" value="uraD_N-term-dom"/>
    <property type="match status" value="1"/>
</dbReference>
<dbReference type="AlphaFoldDB" id="A0A6J4QFD1"/>
<dbReference type="PROSITE" id="PS51677">
    <property type="entry name" value="NODB"/>
    <property type="match status" value="1"/>
</dbReference>